<name>A0A7W6CIX4_9SPHN</name>
<dbReference type="Gene3D" id="2.60.120.1060">
    <property type="entry name" value="NPCBM/NEW2 domain"/>
    <property type="match status" value="1"/>
</dbReference>
<keyword evidence="2 6" id="KW-0732">Signal</keyword>
<dbReference type="Proteomes" id="UP000548867">
    <property type="component" value="Unassembled WGS sequence"/>
</dbReference>
<dbReference type="GO" id="GO:0004557">
    <property type="term" value="F:alpha-galactosidase activity"/>
    <property type="evidence" value="ECO:0007669"/>
    <property type="project" value="UniProtKB-EC"/>
</dbReference>
<keyword evidence="5" id="KW-1015">Disulfide bond</keyword>
<accession>A0A7W6CIX4</accession>
<feature type="signal peptide" evidence="6">
    <location>
        <begin position="1"/>
        <end position="22"/>
    </location>
</feature>
<dbReference type="SUPFAM" id="SSF51445">
    <property type="entry name" value="(Trans)glycosidases"/>
    <property type="match status" value="1"/>
</dbReference>
<sequence>MSRAVKTSLMLAASLIGTGLHAAPARTDPLAPTGQWSVTARGQAPLPPMGWNSWNAFNSDIDEEKLMAAAKALVDSGLAAKGYRYVDIDDGWWLKRRQSDGRLLIRTAAFPSAQTGDGNTSFRPLTDRLHGMGLKAGIYSDIGRNSCGQAYTADFKGQPEGNVAEREVGLYDHIDQDIGLMMGEWGFDLIKIDGCGIRAMSPENKLVSSGQYRALGPLVDYENLSRTDIPAVRDLYRRVGLALARTRPANDYVLSICLWGAADVRSWAKELGNMSRTSEDISPNWERMLHNLDSASRRELYAHPNSWNDPDMLYVGTGEFDTGHIQEARSHMALWAMLNAPLIIGYDMRKATPELLSILGNSALIALNQDAGGNQAVLAYDGDTAQIFVKTLADGGKAVALLNRTGGPIDVKLTAAHLKLREDSGIDLTDLWTGAQSRFTKEVNLHLAGHQTLVFRVSGARAHPGGLYLSEMPGSVNPAVDGIVEPMADPMVHRGLLPWRNTRGDGEHPIYGGWGGARADATPYGMSLRIGGVNFSSGIGALANSRLEVRNAGYRSFAARVGVDDSALSPGARVRFEVFADGRSVARSGWMKRGDQPVALNAQVEGSRIIELVARGDRGDLQNVTVTWGAAALEH</sequence>
<evidence type="ECO:0000256" key="2">
    <source>
        <dbReference type="ARBA" id="ARBA00022729"/>
    </source>
</evidence>
<evidence type="ECO:0000259" key="7">
    <source>
        <dbReference type="SMART" id="SM00776"/>
    </source>
</evidence>
<dbReference type="Gene3D" id="2.60.40.1180">
    <property type="entry name" value="Golgi alpha-mannosidase II"/>
    <property type="match status" value="1"/>
</dbReference>
<dbReference type="SUPFAM" id="SSF51011">
    <property type="entry name" value="Glycosyl hydrolase domain"/>
    <property type="match status" value="1"/>
</dbReference>
<evidence type="ECO:0000313" key="9">
    <source>
        <dbReference type="Proteomes" id="UP000548867"/>
    </source>
</evidence>
<dbReference type="SMART" id="SM00776">
    <property type="entry name" value="NPCBM"/>
    <property type="match status" value="1"/>
</dbReference>
<dbReference type="InterPro" id="IPR013222">
    <property type="entry name" value="Glyco_hyd_98_carb-bd"/>
</dbReference>
<dbReference type="GO" id="GO:0005975">
    <property type="term" value="P:carbohydrate metabolic process"/>
    <property type="evidence" value="ECO:0007669"/>
    <property type="project" value="InterPro"/>
</dbReference>
<dbReference type="SUPFAM" id="SSF49785">
    <property type="entry name" value="Galactose-binding domain-like"/>
    <property type="match status" value="1"/>
</dbReference>
<evidence type="ECO:0000256" key="1">
    <source>
        <dbReference type="ARBA" id="ARBA00009743"/>
    </source>
</evidence>
<comment type="catalytic activity">
    <reaction evidence="5">
        <text>Hydrolysis of terminal, non-reducing alpha-D-galactose residues in alpha-D-galactosides, including galactose oligosaccharides, galactomannans and galactolipids.</text>
        <dbReference type="EC" id="3.2.1.22"/>
    </reaction>
</comment>
<dbReference type="InterPro" id="IPR013785">
    <property type="entry name" value="Aldolase_TIM"/>
</dbReference>
<dbReference type="InterPro" id="IPR013780">
    <property type="entry name" value="Glyco_hydro_b"/>
</dbReference>
<dbReference type="InterPro" id="IPR017853">
    <property type="entry name" value="GH"/>
</dbReference>
<evidence type="ECO:0000313" key="8">
    <source>
        <dbReference type="EMBL" id="MBB3957406.1"/>
    </source>
</evidence>
<dbReference type="Pfam" id="PF17801">
    <property type="entry name" value="Melibiase_C"/>
    <property type="match status" value="1"/>
</dbReference>
<keyword evidence="4 5" id="KW-0326">Glycosidase</keyword>
<keyword evidence="9" id="KW-1185">Reference proteome</keyword>
<dbReference type="Gene3D" id="3.20.20.70">
    <property type="entry name" value="Aldolase class I"/>
    <property type="match status" value="1"/>
</dbReference>
<dbReference type="InterPro" id="IPR002241">
    <property type="entry name" value="Glyco_hydro_27"/>
</dbReference>
<dbReference type="AlphaFoldDB" id="A0A7W6CIX4"/>
<dbReference type="InterPro" id="IPR041233">
    <property type="entry name" value="Melibiase_C"/>
</dbReference>
<protein>
    <recommendedName>
        <fullName evidence="5">Alpha-galactosidase</fullName>
        <ecNumber evidence="5">3.2.1.22</ecNumber>
    </recommendedName>
    <alternativeName>
        <fullName evidence="5">Melibiase</fullName>
    </alternativeName>
</protein>
<dbReference type="PANTHER" id="PTHR11452:SF80">
    <property type="entry name" value="ALPHA-GALACTOSIDASE 1"/>
    <property type="match status" value="1"/>
</dbReference>
<gene>
    <name evidence="8" type="ORF">GGR38_004380</name>
</gene>
<dbReference type="Pfam" id="PF16499">
    <property type="entry name" value="Melibiase_2"/>
    <property type="match status" value="2"/>
</dbReference>
<evidence type="ECO:0000256" key="5">
    <source>
        <dbReference type="RuleBase" id="RU361168"/>
    </source>
</evidence>
<proteinExistence type="inferred from homology"/>
<organism evidence="8 9">
    <name type="scientific">Novosphingobium sediminicola</name>
    <dbReference type="NCBI Taxonomy" id="563162"/>
    <lineage>
        <taxon>Bacteria</taxon>
        <taxon>Pseudomonadati</taxon>
        <taxon>Pseudomonadota</taxon>
        <taxon>Alphaproteobacteria</taxon>
        <taxon>Sphingomonadales</taxon>
        <taxon>Sphingomonadaceae</taxon>
        <taxon>Novosphingobium</taxon>
    </lineage>
</organism>
<dbReference type="PANTHER" id="PTHR11452">
    <property type="entry name" value="ALPHA-GALACTOSIDASE/ALPHA-N-ACETYLGALACTOSAMINIDASE"/>
    <property type="match status" value="1"/>
</dbReference>
<dbReference type="Pfam" id="PF08305">
    <property type="entry name" value="NPCBM"/>
    <property type="match status" value="1"/>
</dbReference>
<dbReference type="InterPro" id="IPR038637">
    <property type="entry name" value="NPCBM_sf"/>
</dbReference>
<feature type="chain" id="PRO_5030608918" description="Alpha-galactosidase" evidence="6">
    <location>
        <begin position="23"/>
        <end position="635"/>
    </location>
</feature>
<evidence type="ECO:0000256" key="3">
    <source>
        <dbReference type="ARBA" id="ARBA00022801"/>
    </source>
</evidence>
<keyword evidence="3 5" id="KW-0378">Hydrolase</keyword>
<dbReference type="EMBL" id="JACIDX010000023">
    <property type="protein sequence ID" value="MBB3957406.1"/>
    <property type="molecule type" value="Genomic_DNA"/>
</dbReference>
<comment type="similarity">
    <text evidence="1 5">Belongs to the glycosyl hydrolase 27 family.</text>
</comment>
<reference evidence="8 9" key="1">
    <citation type="submission" date="2020-08" db="EMBL/GenBank/DDBJ databases">
        <title>Genomic Encyclopedia of Type Strains, Phase IV (KMG-IV): sequencing the most valuable type-strain genomes for metagenomic binning, comparative biology and taxonomic classification.</title>
        <authorList>
            <person name="Goeker M."/>
        </authorList>
    </citation>
    <scope>NUCLEOTIDE SEQUENCE [LARGE SCALE GENOMIC DNA]</scope>
    <source>
        <strain evidence="8 9">DSM 27057</strain>
    </source>
</reference>
<feature type="domain" description="Glycosyl hydrolase family 98 putative carbohydrate-binding module" evidence="7">
    <location>
        <begin position="488"/>
        <end position="628"/>
    </location>
</feature>
<dbReference type="InterPro" id="IPR008979">
    <property type="entry name" value="Galactose-bd-like_sf"/>
</dbReference>
<dbReference type="PRINTS" id="PR00740">
    <property type="entry name" value="GLHYDRLASE27"/>
</dbReference>
<dbReference type="CDD" id="cd14792">
    <property type="entry name" value="GH27"/>
    <property type="match status" value="1"/>
</dbReference>
<dbReference type="EC" id="3.2.1.22" evidence="5"/>
<evidence type="ECO:0000256" key="6">
    <source>
        <dbReference type="SAM" id="SignalP"/>
    </source>
</evidence>
<comment type="caution">
    <text evidence="8">The sequence shown here is derived from an EMBL/GenBank/DDBJ whole genome shotgun (WGS) entry which is preliminary data.</text>
</comment>
<evidence type="ECO:0000256" key="4">
    <source>
        <dbReference type="ARBA" id="ARBA00023295"/>
    </source>
</evidence>